<keyword evidence="3" id="KW-1185">Reference proteome</keyword>
<organism evidence="2 3">
    <name type="scientific">Parendozoicomonas callyspongiae</name>
    <dbReference type="NCBI Taxonomy" id="2942213"/>
    <lineage>
        <taxon>Bacteria</taxon>
        <taxon>Pseudomonadati</taxon>
        <taxon>Pseudomonadota</taxon>
        <taxon>Gammaproteobacteria</taxon>
        <taxon>Oceanospirillales</taxon>
        <taxon>Endozoicomonadaceae</taxon>
        <taxon>Parendozoicomonas</taxon>
    </lineage>
</organism>
<protein>
    <submittedName>
        <fullName evidence="2">Uncharacterized protein</fullName>
    </submittedName>
</protein>
<feature type="region of interest" description="Disordered" evidence="1">
    <location>
        <begin position="196"/>
        <end position="254"/>
    </location>
</feature>
<dbReference type="Proteomes" id="UP001203338">
    <property type="component" value="Unassembled WGS sequence"/>
</dbReference>
<reference evidence="2 3" key="1">
    <citation type="submission" date="2022-05" db="EMBL/GenBank/DDBJ databases">
        <authorList>
            <person name="Park J.-S."/>
        </authorList>
    </citation>
    <scope>NUCLEOTIDE SEQUENCE [LARGE SCALE GENOMIC DNA]</scope>
    <source>
        <strain evidence="2 3">2012CJ34-2</strain>
    </source>
</reference>
<evidence type="ECO:0000313" key="3">
    <source>
        <dbReference type="Proteomes" id="UP001203338"/>
    </source>
</evidence>
<name>A0ABT0PCU6_9GAMM</name>
<evidence type="ECO:0000313" key="2">
    <source>
        <dbReference type="EMBL" id="MCL6269041.1"/>
    </source>
</evidence>
<dbReference type="RefSeq" id="WP_249697870.1">
    <property type="nucleotide sequence ID" value="NZ_JAMFLX010000003.1"/>
</dbReference>
<sequence>MLATRNKTITMLRDLMAQEWVKVNAPEIIRALQDADYAMGNNIRIVLVVDGVPVHLAPPNPNDPVTADDLKMYQEYVQQSLAHYYSAPPPLDRMKREIEANNRKLKQLDGQLKPLGVNALKDVEDDMLKNNTVIVVDLSRRDSPDIWGENGGIPDSAIGRYKSSINGGNVHFIHNSEEYDDEGIDEFTRQQLKQADSWEQFDDEDDEPFNPDPVSIPLPRREPPPYRFPPSYDQHAQHLGGPFPPPKPSEGTDV</sequence>
<feature type="compositionally biased region" description="Acidic residues" evidence="1">
    <location>
        <begin position="199"/>
        <end position="209"/>
    </location>
</feature>
<proteinExistence type="predicted"/>
<evidence type="ECO:0000256" key="1">
    <source>
        <dbReference type="SAM" id="MobiDB-lite"/>
    </source>
</evidence>
<dbReference type="EMBL" id="JAMFLX010000003">
    <property type="protein sequence ID" value="MCL6269041.1"/>
    <property type="molecule type" value="Genomic_DNA"/>
</dbReference>
<accession>A0ABT0PCU6</accession>
<gene>
    <name evidence="2" type="ORF">M3P05_03670</name>
</gene>
<comment type="caution">
    <text evidence="2">The sequence shown here is derived from an EMBL/GenBank/DDBJ whole genome shotgun (WGS) entry which is preliminary data.</text>
</comment>